<dbReference type="Pfam" id="PF22504">
    <property type="entry name" value="DUF6993"/>
    <property type="match status" value="1"/>
</dbReference>
<keyword evidence="5" id="KW-1185">Reference proteome</keyword>
<reference evidence="4 5" key="1">
    <citation type="submission" date="2023-10" db="EMBL/GenBank/DDBJ databases">
        <title>Y20.</title>
        <authorList>
            <person name="Zhang G."/>
            <person name="Ding Y."/>
        </authorList>
    </citation>
    <scope>NUCLEOTIDE SEQUENCE [LARGE SCALE GENOMIC DNA]</scope>
    <source>
        <strain evidence="4 5">Y20</strain>
    </source>
</reference>
<dbReference type="Proteomes" id="UP001329313">
    <property type="component" value="Chromosome"/>
</dbReference>
<sequence>MTVSPLSPMGRAGRTFAALALATVALAACAGEPTPTPTPSVSTPAAPQPTPTPEAPALQPDGDAAANLPFFAQTVQGVWDSGAGVAGRAYVDALAAAGFDKAAMQVTDDETTLGNPVESLQFSVRWNEECLIGQVGPETGDPVAVVLPVIEGDRCLVGDTRTIDW</sequence>
<dbReference type="InterPro" id="IPR054262">
    <property type="entry name" value="DUF6993"/>
</dbReference>
<gene>
    <name evidence="4" type="ORF">RYJ27_05140</name>
</gene>
<accession>A0AAU0MJX1</accession>
<name>A0AAU0MJX1_9MICO</name>
<dbReference type="AlphaFoldDB" id="A0AAU0MJX1"/>
<evidence type="ECO:0000313" key="4">
    <source>
        <dbReference type="EMBL" id="WOQ70590.1"/>
    </source>
</evidence>
<feature type="chain" id="PRO_5043322478" description="DUF6993 domain-containing protein" evidence="2">
    <location>
        <begin position="28"/>
        <end position="165"/>
    </location>
</feature>
<evidence type="ECO:0000313" key="5">
    <source>
        <dbReference type="Proteomes" id="UP001329313"/>
    </source>
</evidence>
<protein>
    <recommendedName>
        <fullName evidence="3">DUF6993 domain-containing protein</fullName>
    </recommendedName>
</protein>
<evidence type="ECO:0000256" key="2">
    <source>
        <dbReference type="SAM" id="SignalP"/>
    </source>
</evidence>
<organism evidence="4 5">
    <name type="scientific">Microbacterium limosum</name>
    <dbReference type="NCBI Taxonomy" id="3079935"/>
    <lineage>
        <taxon>Bacteria</taxon>
        <taxon>Bacillati</taxon>
        <taxon>Actinomycetota</taxon>
        <taxon>Actinomycetes</taxon>
        <taxon>Micrococcales</taxon>
        <taxon>Microbacteriaceae</taxon>
        <taxon>Microbacterium</taxon>
    </lineage>
</organism>
<proteinExistence type="predicted"/>
<feature type="domain" description="DUF6993" evidence="3">
    <location>
        <begin position="76"/>
        <end position="159"/>
    </location>
</feature>
<feature type="compositionally biased region" description="Low complexity" evidence="1">
    <location>
        <begin position="33"/>
        <end position="45"/>
    </location>
</feature>
<feature type="signal peptide" evidence="2">
    <location>
        <begin position="1"/>
        <end position="27"/>
    </location>
</feature>
<evidence type="ECO:0000256" key="1">
    <source>
        <dbReference type="SAM" id="MobiDB-lite"/>
    </source>
</evidence>
<dbReference type="EMBL" id="CP137080">
    <property type="protein sequence ID" value="WOQ70590.1"/>
    <property type="molecule type" value="Genomic_DNA"/>
</dbReference>
<keyword evidence="2" id="KW-0732">Signal</keyword>
<dbReference type="RefSeq" id="WP_330171670.1">
    <property type="nucleotide sequence ID" value="NZ_CP137080.1"/>
</dbReference>
<feature type="region of interest" description="Disordered" evidence="1">
    <location>
        <begin position="33"/>
        <end position="63"/>
    </location>
</feature>
<evidence type="ECO:0000259" key="3">
    <source>
        <dbReference type="Pfam" id="PF22504"/>
    </source>
</evidence>
<dbReference type="KEGG" id="mliy:RYJ27_05140"/>